<sequence length="69" mass="8140">MTMVGGNLYPEDCSIQTKGRDWWGVYHVIPIEALFIGRREAQYLGWMMRVEWGRDVRNRLADDPEMPLI</sequence>
<name>A0A8X6MEQ5_9ARAC</name>
<evidence type="ECO:0000313" key="2">
    <source>
        <dbReference type="Proteomes" id="UP000886998"/>
    </source>
</evidence>
<organism evidence="1 2">
    <name type="scientific">Trichonephila inaurata madagascariensis</name>
    <dbReference type="NCBI Taxonomy" id="2747483"/>
    <lineage>
        <taxon>Eukaryota</taxon>
        <taxon>Metazoa</taxon>
        <taxon>Ecdysozoa</taxon>
        <taxon>Arthropoda</taxon>
        <taxon>Chelicerata</taxon>
        <taxon>Arachnida</taxon>
        <taxon>Araneae</taxon>
        <taxon>Araneomorphae</taxon>
        <taxon>Entelegynae</taxon>
        <taxon>Araneoidea</taxon>
        <taxon>Nephilidae</taxon>
        <taxon>Trichonephila</taxon>
        <taxon>Trichonephila inaurata</taxon>
    </lineage>
</organism>
<keyword evidence="2" id="KW-1185">Reference proteome</keyword>
<protein>
    <submittedName>
        <fullName evidence="1">Uncharacterized protein</fullName>
    </submittedName>
</protein>
<gene>
    <name evidence="1" type="ORF">TNIN_95501</name>
</gene>
<comment type="caution">
    <text evidence="1">The sequence shown here is derived from an EMBL/GenBank/DDBJ whole genome shotgun (WGS) entry which is preliminary data.</text>
</comment>
<reference evidence="1" key="1">
    <citation type="submission" date="2020-08" db="EMBL/GenBank/DDBJ databases">
        <title>Multicomponent nature underlies the extraordinary mechanical properties of spider dragline silk.</title>
        <authorList>
            <person name="Kono N."/>
            <person name="Nakamura H."/>
            <person name="Mori M."/>
            <person name="Yoshida Y."/>
            <person name="Ohtoshi R."/>
            <person name="Malay A.D."/>
            <person name="Moran D.A.P."/>
            <person name="Tomita M."/>
            <person name="Numata K."/>
            <person name="Arakawa K."/>
        </authorList>
    </citation>
    <scope>NUCLEOTIDE SEQUENCE</scope>
</reference>
<dbReference type="Proteomes" id="UP000886998">
    <property type="component" value="Unassembled WGS sequence"/>
</dbReference>
<dbReference type="AlphaFoldDB" id="A0A8X6MEQ5"/>
<proteinExistence type="predicted"/>
<accession>A0A8X6MEQ5</accession>
<evidence type="ECO:0000313" key="1">
    <source>
        <dbReference type="EMBL" id="GFS46787.1"/>
    </source>
</evidence>
<dbReference type="EMBL" id="BMAV01026038">
    <property type="protein sequence ID" value="GFS46787.1"/>
    <property type="molecule type" value="Genomic_DNA"/>
</dbReference>